<gene>
    <name evidence="2" type="ordered locus">NGR_b05550</name>
    <name evidence="1" type="ORF">RNGR00351</name>
</gene>
<accession>Q6W192</accession>
<dbReference type="KEGG" id="rhi:NGR_b05550"/>
<dbReference type="Proteomes" id="UP000001054">
    <property type="component" value="Plasmid pNGR234b"/>
</dbReference>
<keyword evidence="1" id="KW-0614">Plasmid</keyword>
<organism evidence="1">
    <name type="scientific">Sinorhizobium fredii (strain NBRC 101917 / NGR234)</name>
    <dbReference type="NCBI Taxonomy" id="394"/>
    <lineage>
        <taxon>Bacteria</taxon>
        <taxon>Pseudomonadati</taxon>
        <taxon>Pseudomonadota</taxon>
        <taxon>Alphaproteobacteria</taxon>
        <taxon>Hyphomicrobiales</taxon>
        <taxon>Rhizobiaceae</taxon>
        <taxon>Sinorhizobium/Ensifer group</taxon>
        <taxon>Sinorhizobium</taxon>
    </lineage>
</organism>
<evidence type="ECO:0000313" key="1">
    <source>
        <dbReference type="EMBL" id="AAQ87476.1"/>
    </source>
</evidence>
<reference evidence="3" key="2">
    <citation type="journal article" date="2004" name="J. Bacteriol.">
        <title>An evolutionary hot spot: the pNGR234b replicon of Rhizobium sp. strain NGR234.</title>
        <authorList>
            <person name="Streit W.R."/>
            <person name="Schmitz R.A."/>
            <person name="Perret X."/>
            <person name="Staehelin C."/>
            <person name="Deakin W.J."/>
            <person name="Raasch C."/>
            <person name="Liesegang H."/>
            <person name="Broughton W.J."/>
        </authorList>
    </citation>
    <scope>NUCLEOTIDE SEQUENCE [LARGE SCALE GENOMIC DNA]</scope>
    <source>
        <strain evidence="3">NBRC 101917 / NGR234</strain>
    </source>
</reference>
<dbReference type="AlphaFoldDB" id="Q6W192"/>
<dbReference type="EMBL" id="CP000874">
    <property type="protein sequence ID" value="ACP22014.1"/>
    <property type="molecule type" value="Genomic_DNA"/>
</dbReference>
<dbReference type="EMBL" id="AY316747">
    <property type="protein sequence ID" value="AAQ87476.1"/>
    <property type="molecule type" value="Genomic_DNA"/>
</dbReference>
<geneLocation type="plasmid" evidence="1">
    <name>megaplasmid 2</name>
</geneLocation>
<dbReference type="HOGENOM" id="CLU_2555933_0_0_5"/>
<evidence type="ECO:0000313" key="2">
    <source>
        <dbReference type="EMBL" id="ACP22014.1"/>
    </source>
</evidence>
<name>Q6W192_SINFN</name>
<keyword evidence="3" id="KW-1185">Reference proteome</keyword>
<reference evidence="1" key="1">
    <citation type="submission" date="2003-06" db="EMBL/GenBank/DDBJ databases">
        <title>Comparative DNA analysis of two large contigs of the Rhizobium sp. NGR234 megaplasmid 2.</title>
        <authorList>
            <person name="Broughton W.J."/>
            <person name="Perret X."/>
            <person name="Staehelin C."/>
            <person name="Schmitz R.A."/>
            <person name="Raasch C."/>
            <person name="Liesegang H."/>
            <person name="Gottschalk G."/>
            <person name="Streit W.R."/>
        </authorList>
    </citation>
    <scope>NUCLEOTIDE SEQUENCE</scope>
    <source>
        <strain evidence="1">NGR234</strain>
        <plasmid evidence="1">megaplasmid 2</plasmid>
    </source>
</reference>
<geneLocation type="plasmid" evidence="3">
    <name>sym pNGR234b</name>
</geneLocation>
<geneLocation type="plasmid" evidence="2">
    <name>pNGR234b</name>
</geneLocation>
<proteinExistence type="predicted"/>
<protein>
    <submittedName>
        <fullName evidence="1">Uncharacterized protein</fullName>
    </submittedName>
</protein>
<evidence type="ECO:0000313" key="3">
    <source>
        <dbReference type="Proteomes" id="UP000001054"/>
    </source>
</evidence>
<sequence>MSNTVIGFRTFVSQRQSLLAQRNFSRKTAAIAVAQGECGADRGCQLKGNGKAETRPPGVAVAGLLQPEEGLQHHLQRAVEED</sequence>
<reference evidence="2 3" key="3">
    <citation type="journal article" date="2009" name="Appl. Environ. Microbiol.">
        <title>Rhizobium sp. strain NGR234 possesses a remarkable number of secretion systems.</title>
        <authorList>
            <person name="Schmeisser C."/>
            <person name="Liesegang H."/>
            <person name="Krysciak D."/>
            <person name="Bakkou N."/>
            <person name="Le Quere A."/>
            <person name="Wollherr A."/>
            <person name="Heinemeyer I."/>
            <person name="Morgenstern B."/>
            <person name="Pommerening-Roeser A."/>
            <person name="Flores M."/>
            <person name="Palacios R."/>
            <person name="Brenner S."/>
            <person name="Gottschalk G."/>
            <person name="Schmitz R.A."/>
            <person name="Broughton W.J."/>
            <person name="Perret X."/>
            <person name="Strittmatter A.W."/>
            <person name="Streit W.R."/>
        </authorList>
    </citation>
    <scope>NUCLEOTIDE SEQUENCE [LARGE SCALE GENOMIC DNA]</scope>
    <source>
        <strain evidence="3">NBRC 101917 / NGR234</strain>
        <strain evidence="2">NGR234</strain>
        <plasmid evidence="2">pNGR234b</plasmid>
    </source>
</reference>